<protein>
    <submittedName>
        <fullName evidence="2">Uncharacterized protein</fullName>
    </submittedName>
</protein>
<evidence type="ECO:0000256" key="1">
    <source>
        <dbReference type="SAM" id="Phobius"/>
    </source>
</evidence>
<feature type="transmembrane region" description="Helical" evidence="1">
    <location>
        <begin position="64"/>
        <end position="82"/>
    </location>
</feature>
<feature type="transmembrane region" description="Helical" evidence="1">
    <location>
        <begin position="269"/>
        <end position="291"/>
    </location>
</feature>
<keyword evidence="1" id="KW-0812">Transmembrane</keyword>
<dbReference type="AlphaFoldDB" id="A0AAE3MJ60"/>
<feature type="transmembrane region" description="Helical" evidence="1">
    <location>
        <begin position="89"/>
        <end position="104"/>
    </location>
</feature>
<reference evidence="2" key="1">
    <citation type="submission" date="2022-11" db="EMBL/GenBank/DDBJ databases">
        <title>The characterization of three novel Bacteroidetes species and genomic analysis of their roles in tidal elemental geochemical cycles.</title>
        <authorList>
            <person name="Ma K.-J."/>
        </authorList>
    </citation>
    <scope>NUCLEOTIDE SEQUENCE</scope>
    <source>
        <strain evidence="2">M415</strain>
    </source>
</reference>
<feature type="transmembrane region" description="Helical" evidence="1">
    <location>
        <begin position="7"/>
        <end position="27"/>
    </location>
</feature>
<accession>A0AAE3MJ60</accession>
<sequence>MLKIGSWVVIISLSLYLYWYWSLGMSWGNFVSFTTWNAEYMPTGFSNMVLNLQSGMFERIGGNHGIYGSYLVLLLILAIFNLQETHFRRSKIFTLLILINISFLTSRETLLLLILTFGFYCTYIVLLSRFSKRYVYLTLLFLFIGTISLLIWQPDVVLFNKIEHMLSSFSERGRVDNNVSYRLNTWYLFFQYIWEHPQWILLGFGFNRIRFEEILSIQEQLEGVSLAHVSVPESFYVGTLAYGGIFSLFCGILFFVFLLIFLGRRGKLGILLFFYVVGLMLTNGTGSSVLAELMLSQLGLVYLYVQKNLG</sequence>
<keyword evidence="1" id="KW-0472">Membrane</keyword>
<comment type="caution">
    <text evidence="2">The sequence shown here is derived from an EMBL/GenBank/DDBJ whole genome shotgun (WGS) entry which is preliminary data.</text>
</comment>
<gene>
    <name evidence="2" type="ORF">OO016_02940</name>
</gene>
<name>A0AAE3MJ60_9FLAO</name>
<dbReference type="Proteomes" id="UP001207116">
    <property type="component" value="Unassembled WGS sequence"/>
</dbReference>
<organism evidence="2 3">
    <name type="scientific">Lentiprolixibacter aurantiacus</name>
    <dbReference type="NCBI Taxonomy" id="2993939"/>
    <lineage>
        <taxon>Bacteria</taxon>
        <taxon>Pseudomonadati</taxon>
        <taxon>Bacteroidota</taxon>
        <taxon>Flavobacteriia</taxon>
        <taxon>Flavobacteriales</taxon>
        <taxon>Flavobacteriaceae</taxon>
        <taxon>Lentiprolixibacter</taxon>
    </lineage>
</organism>
<evidence type="ECO:0000313" key="2">
    <source>
        <dbReference type="EMBL" id="MCX2718548.1"/>
    </source>
</evidence>
<feature type="transmembrane region" description="Helical" evidence="1">
    <location>
        <begin position="240"/>
        <end position="262"/>
    </location>
</feature>
<feature type="transmembrane region" description="Helical" evidence="1">
    <location>
        <begin position="134"/>
        <end position="152"/>
    </location>
</feature>
<feature type="transmembrane region" description="Helical" evidence="1">
    <location>
        <begin position="110"/>
        <end position="127"/>
    </location>
</feature>
<proteinExistence type="predicted"/>
<keyword evidence="1" id="KW-1133">Transmembrane helix</keyword>
<keyword evidence="3" id="KW-1185">Reference proteome</keyword>
<dbReference type="RefSeq" id="WP_266010694.1">
    <property type="nucleotide sequence ID" value="NZ_JAPFQP010000001.1"/>
</dbReference>
<dbReference type="EMBL" id="JAPFQP010000001">
    <property type="protein sequence ID" value="MCX2718548.1"/>
    <property type="molecule type" value="Genomic_DNA"/>
</dbReference>
<evidence type="ECO:0000313" key="3">
    <source>
        <dbReference type="Proteomes" id="UP001207116"/>
    </source>
</evidence>